<evidence type="ECO:0000313" key="4">
    <source>
        <dbReference type="Proteomes" id="UP001500973"/>
    </source>
</evidence>
<name>A0ABN1YLY8_9ACTN</name>
<sequence>MARQPTPHEQDRDFGHFTIGASLGRPAGPIAAGGLIGGPALTRTGAPALAAAGAGAAVALTSLSRIARGRRRPADRWLRDQFHRSAVSTGGRGAEISSRVFPTPATIR</sequence>
<evidence type="ECO:0000256" key="2">
    <source>
        <dbReference type="SAM" id="Phobius"/>
    </source>
</evidence>
<keyword evidence="2" id="KW-0812">Transmembrane</keyword>
<gene>
    <name evidence="3" type="ORF">GCM10009601_07560</name>
</gene>
<feature type="compositionally biased region" description="Basic and acidic residues" evidence="1">
    <location>
        <begin position="1"/>
        <end position="15"/>
    </location>
</feature>
<dbReference type="Proteomes" id="UP001500973">
    <property type="component" value="Unassembled WGS sequence"/>
</dbReference>
<protein>
    <recommendedName>
        <fullName evidence="5">MFS transporter</fullName>
    </recommendedName>
</protein>
<feature type="transmembrane region" description="Helical" evidence="2">
    <location>
        <begin position="48"/>
        <end position="67"/>
    </location>
</feature>
<proteinExistence type="predicted"/>
<comment type="caution">
    <text evidence="3">The sequence shown here is derived from an EMBL/GenBank/DDBJ whole genome shotgun (WGS) entry which is preliminary data.</text>
</comment>
<evidence type="ECO:0000313" key="3">
    <source>
        <dbReference type="EMBL" id="GAA1416193.1"/>
    </source>
</evidence>
<keyword evidence="4" id="KW-1185">Reference proteome</keyword>
<organism evidence="3 4">
    <name type="scientific">Streptomyces thermospinosisporus</name>
    <dbReference type="NCBI Taxonomy" id="161482"/>
    <lineage>
        <taxon>Bacteria</taxon>
        <taxon>Bacillati</taxon>
        <taxon>Actinomycetota</taxon>
        <taxon>Actinomycetes</taxon>
        <taxon>Kitasatosporales</taxon>
        <taxon>Streptomycetaceae</taxon>
        <taxon>Streptomyces</taxon>
    </lineage>
</organism>
<evidence type="ECO:0000256" key="1">
    <source>
        <dbReference type="SAM" id="MobiDB-lite"/>
    </source>
</evidence>
<accession>A0ABN1YLY8</accession>
<reference evidence="3 4" key="1">
    <citation type="journal article" date="2019" name="Int. J. Syst. Evol. Microbiol.">
        <title>The Global Catalogue of Microorganisms (GCM) 10K type strain sequencing project: providing services to taxonomists for standard genome sequencing and annotation.</title>
        <authorList>
            <consortium name="The Broad Institute Genomics Platform"/>
            <consortium name="The Broad Institute Genome Sequencing Center for Infectious Disease"/>
            <person name="Wu L."/>
            <person name="Ma J."/>
        </authorList>
    </citation>
    <scope>NUCLEOTIDE SEQUENCE [LARGE SCALE GENOMIC DNA]</scope>
    <source>
        <strain evidence="3 4">JCM 11756</strain>
    </source>
</reference>
<evidence type="ECO:0008006" key="5">
    <source>
        <dbReference type="Google" id="ProtNLM"/>
    </source>
</evidence>
<keyword evidence="2" id="KW-1133">Transmembrane helix</keyword>
<feature type="region of interest" description="Disordered" evidence="1">
    <location>
        <begin position="86"/>
        <end position="108"/>
    </location>
</feature>
<keyword evidence="2" id="KW-0472">Membrane</keyword>
<dbReference type="EMBL" id="BAAAIZ010000008">
    <property type="protein sequence ID" value="GAA1416193.1"/>
    <property type="molecule type" value="Genomic_DNA"/>
</dbReference>
<feature type="region of interest" description="Disordered" evidence="1">
    <location>
        <begin position="1"/>
        <end position="20"/>
    </location>
</feature>